<evidence type="ECO:0000256" key="7">
    <source>
        <dbReference type="ARBA" id="ARBA00022840"/>
    </source>
</evidence>
<keyword evidence="10" id="KW-0594">Phospholipid biosynthesis</keyword>
<dbReference type="InterPro" id="IPR001206">
    <property type="entry name" value="Diacylglycerol_kinase_cat_dom"/>
</dbReference>
<evidence type="ECO:0000256" key="4">
    <source>
        <dbReference type="ARBA" id="ARBA00022723"/>
    </source>
</evidence>
<evidence type="ECO:0000256" key="10">
    <source>
        <dbReference type="ARBA" id="ARBA00023209"/>
    </source>
</evidence>
<dbReference type="InterPro" id="IPR050187">
    <property type="entry name" value="Lipid_Phosphate_FormReg"/>
</dbReference>
<dbReference type="Proteomes" id="UP000076577">
    <property type="component" value="Unassembled WGS sequence"/>
</dbReference>
<dbReference type="Pfam" id="PF19279">
    <property type="entry name" value="YegS_C"/>
    <property type="match status" value="1"/>
</dbReference>
<keyword evidence="8" id="KW-0460">Magnesium</keyword>
<keyword evidence="7" id="KW-0067">ATP-binding</keyword>
<keyword evidence="2" id="KW-0444">Lipid biosynthesis</keyword>
<reference evidence="13 14" key="1">
    <citation type="journal article" date="2016" name="Front. Microbiol.">
        <title>Comparative Genomic Analysis Reveals a Diverse Repertoire of Genes Involved in Prokaryote-Eukaryote Interactions within the Pseudovibrio Genus.</title>
        <authorList>
            <person name="Romano S."/>
            <person name="Fernandez-Guerra A."/>
            <person name="Reen F.J."/>
            <person name="Glockner F.O."/>
            <person name="Crowley S.P."/>
            <person name="O'Sullivan O."/>
            <person name="Cotter P.D."/>
            <person name="Adams C."/>
            <person name="Dobson A.D."/>
            <person name="O'Gara F."/>
        </authorList>
    </citation>
    <scope>NUCLEOTIDE SEQUENCE [LARGE SCALE GENOMIC DNA]</scope>
    <source>
        <strain evidence="13 14">Ad2</strain>
    </source>
</reference>
<name>A0A165YEE8_9HYPH</name>
<dbReference type="GO" id="GO:0046872">
    <property type="term" value="F:metal ion binding"/>
    <property type="evidence" value="ECO:0007669"/>
    <property type="project" value="UniProtKB-KW"/>
</dbReference>
<comment type="cofactor">
    <cofactor evidence="1">
        <name>Mg(2+)</name>
        <dbReference type="ChEBI" id="CHEBI:18420"/>
    </cofactor>
</comment>
<evidence type="ECO:0000256" key="8">
    <source>
        <dbReference type="ARBA" id="ARBA00022842"/>
    </source>
</evidence>
<dbReference type="STRING" id="989403.SAMN05421798_101756"/>
<dbReference type="SMART" id="SM00046">
    <property type="entry name" value="DAGKc"/>
    <property type="match status" value="1"/>
</dbReference>
<dbReference type="RefSeq" id="WP_068005910.1">
    <property type="nucleotide sequence ID" value="NZ_FOFM01000001.1"/>
</dbReference>
<keyword evidence="9" id="KW-0443">Lipid metabolism</keyword>
<evidence type="ECO:0000256" key="1">
    <source>
        <dbReference type="ARBA" id="ARBA00001946"/>
    </source>
</evidence>
<dbReference type="PANTHER" id="PTHR12358:SF106">
    <property type="entry name" value="LIPID KINASE YEGS"/>
    <property type="match status" value="1"/>
</dbReference>
<dbReference type="Gene3D" id="2.60.200.40">
    <property type="match status" value="1"/>
</dbReference>
<dbReference type="PATRIC" id="fig|989403.3.peg.2438"/>
<dbReference type="NCBIfam" id="TIGR00147">
    <property type="entry name" value="YegS/Rv2252/BmrU family lipid kinase"/>
    <property type="match status" value="1"/>
</dbReference>
<organism evidence="13 14">
    <name type="scientific">Pseudovibrio axinellae</name>
    <dbReference type="NCBI Taxonomy" id="989403"/>
    <lineage>
        <taxon>Bacteria</taxon>
        <taxon>Pseudomonadati</taxon>
        <taxon>Pseudomonadota</taxon>
        <taxon>Alphaproteobacteria</taxon>
        <taxon>Hyphomicrobiales</taxon>
        <taxon>Stappiaceae</taxon>
        <taxon>Pseudovibrio</taxon>
    </lineage>
</organism>
<evidence type="ECO:0000259" key="12">
    <source>
        <dbReference type="PROSITE" id="PS50146"/>
    </source>
</evidence>
<dbReference type="EMBL" id="LMCB01000017">
    <property type="protein sequence ID" value="KZL18770.1"/>
    <property type="molecule type" value="Genomic_DNA"/>
</dbReference>
<proteinExistence type="predicted"/>
<evidence type="ECO:0000256" key="3">
    <source>
        <dbReference type="ARBA" id="ARBA00022679"/>
    </source>
</evidence>
<dbReference type="GO" id="GO:0005886">
    <property type="term" value="C:plasma membrane"/>
    <property type="evidence" value="ECO:0007669"/>
    <property type="project" value="TreeGrafter"/>
</dbReference>
<keyword evidence="4" id="KW-0479">Metal-binding</keyword>
<keyword evidence="11" id="KW-1208">Phospholipid metabolism</keyword>
<dbReference type="InterPro" id="IPR016064">
    <property type="entry name" value="NAD/diacylglycerol_kinase_sf"/>
</dbReference>
<comment type="caution">
    <text evidence="13">The sequence shown here is derived from an EMBL/GenBank/DDBJ whole genome shotgun (WGS) entry which is preliminary data.</text>
</comment>
<dbReference type="SUPFAM" id="SSF111331">
    <property type="entry name" value="NAD kinase/diacylglycerol kinase-like"/>
    <property type="match status" value="1"/>
</dbReference>
<keyword evidence="6 13" id="KW-0418">Kinase</keyword>
<dbReference type="GO" id="GO:0008654">
    <property type="term" value="P:phospholipid biosynthetic process"/>
    <property type="evidence" value="ECO:0007669"/>
    <property type="project" value="UniProtKB-KW"/>
</dbReference>
<evidence type="ECO:0000313" key="13">
    <source>
        <dbReference type="EMBL" id="KZL18770.1"/>
    </source>
</evidence>
<evidence type="ECO:0000313" key="14">
    <source>
        <dbReference type="Proteomes" id="UP000076577"/>
    </source>
</evidence>
<evidence type="ECO:0000256" key="5">
    <source>
        <dbReference type="ARBA" id="ARBA00022741"/>
    </source>
</evidence>
<dbReference type="OrthoDB" id="9815110at2"/>
<dbReference type="InterPro" id="IPR017438">
    <property type="entry name" value="ATP-NAD_kinase_N"/>
</dbReference>
<keyword evidence="3 13" id="KW-0808">Transferase</keyword>
<dbReference type="InterPro" id="IPR005218">
    <property type="entry name" value="Diacylglycerol/lipid_kinase"/>
</dbReference>
<dbReference type="Pfam" id="PF00781">
    <property type="entry name" value="DAGK_cat"/>
    <property type="match status" value="1"/>
</dbReference>
<accession>A0A165YEE8</accession>
<protein>
    <submittedName>
        <fullName evidence="13">Diacylglycerol kinase</fullName>
        <ecNumber evidence="13">2.7.1.107</ecNumber>
    </submittedName>
</protein>
<dbReference type="PROSITE" id="PS50146">
    <property type="entry name" value="DAGK"/>
    <property type="match status" value="1"/>
</dbReference>
<dbReference type="GO" id="GO:0005524">
    <property type="term" value="F:ATP binding"/>
    <property type="evidence" value="ECO:0007669"/>
    <property type="project" value="UniProtKB-KW"/>
</dbReference>
<keyword evidence="14" id="KW-1185">Reference proteome</keyword>
<dbReference type="Gene3D" id="3.40.50.10330">
    <property type="entry name" value="Probable inorganic polyphosphate/atp-NAD kinase, domain 1"/>
    <property type="match status" value="1"/>
</dbReference>
<dbReference type="GO" id="GO:0004143">
    <property type="term" value="F:ATP-dependent diacylglycerol kinase activity"/>
    <property type="evidence" value="ECO:0007669"/>
    <property type="project" value="UniProtKB-EC"/>
</dbReference>
<dbReference type="InterPro" id="IPR045540">
    <property type="entry name" value="YegS/DAGK_C"/>
</dbReference>
<keyword evidence="5" id="KW-0547">Nucleotide-binding</keyword>
<evidence type="ECO:0000256" key="6">
    <source>
        <dbReference type="ARBA" id="ARBA00022777"/>
    </source>
</evidence>
<gene>
    <name evidence="13" type="primary">dagK</name>
    <name evidence="13" type="ORF">PsAD2_02285</name>
</gene>
<feature type="domain" description="DAGKc" evidence="12">
    <location>
        <begin position="18"/>
        <end position="148"/>
    </location>
</feature>
<evidence type="ECO:0000256" key="11">
    <source>
        <dbReference type="ARBA" id="ARBA00023264"/>
    </source>
</evidence>
<dbReference type="AlphaFoldDB" id="A0A165YEE8"/>
<evidence type="ECO:0000256" key="9">
    <source>
        <dbReference type="ARBA" id="ARBA00023098"/>
    </source>
</evidence>
<dbReference type="EC" id="2.7.1.107" evidence="13"/>
<dbReference type="PANTHER" id="PTHR12358">
    <property type="entry name" value="SPHINGOSINE KINASE"/>
    <property type="match status" value="1"/>
</dbReference>
<evidence type="ECO:0000256" key="2">
    <source>
        <dbReference type="ARBA" id="ARBA00022516"/>
    </source>
</evidence>
<sequence>MESQLSASAQGEVRKNTRKAKRVLILANPTATSFRLKKITQIIKCLEEVGMKVELKLTDRASEISETCVDPDLNTDILAIAGGDASVSEAASAMLGRGMKPHLAIIPFGTANVLAHELGVPSTPEDIAKTIIAGKVRKLHNGYANGRPFFLSTSTGFDAEVVHVVPLRLKRKYGRFAYLFIAMQLALSRRKGSFKVRADDEELQCSMALITNGQFYAGKHLVAPDASILERQLHLLTFKDDSLWALIKYGCRLLTGTIAKSRSVECRKIKSARIDAYRAAAVQIDGEPFGGTPLEVSVGDCELTVISGK</sequence>